<dbReference type="InterPro" id="IPR001190">
    <property type="entry name" value="SRCR"/>
</dbReference>
<feature type="disulfide bond" evidence="5">
    <location>
        <begin position="240"/>
        <end position="250"/>
    </location>
</feature>
<evidence type="ECO:0000256" key="5">
    <source>
        <dbReference type="PROSITE-ProRule" id="PRU00196"/>
    </source>
</evidence>
<evidence type="ECO:0000313" key="9">
    <source>
        <dbReference type="RefSeq" id="XP_033777310.1"/>
    </source>
</evidence>
<feature type="disulfide bond" evidence="5">
    <location>
        <begin position="113"/>
        <end position="123"/>
    </location>
</feature>
<dbReference type="PANTHER" id="PTHR47653:SF1">
    <property type="entry name" value="DELETED IN MALIGNANT BRAIN TUMORS 1 PROTEIN"/>
    <property type="match status" value="1"/>
</dbReference>
<dbReference type="RefSeq" id="XP_033777310.1">
    <property type="nucleotide sequence ID" value="XM_033921419.1"/>
</dbReference>
<gene>
    <name evidence="9" type="primary">LOC117348859</name>
</gene>
<feature type="domain" description="SRCR" evidence="7">
    <location>
        <begin position="171"/>
        <end position="271"/>
    </location>
</feature>
<dbReference type="Proteomes" id="UP000515159">
    <property type="component" value="Chromosome 15"/>
</dbReference>
<dbReference type="PANTHER" id="PTHR47653">
    <property type="entry name" value="PROTEIN BARK BEETLE"/>
    <property type="match status" value="1"/>
</dbReference>
<dbReference type="FunFam" id="3.10.250.10:FF:000006">
    <property type="entry name" value="neurotrypsin isoform X2"/>
    <property type="match status" value="1"/>
</dbReference>
<evidence type="ECO:0000256" key="6">
    <source>
        <dbReference type="SAM" id="MobiDB-lite"/>
    </source>
</evidence>
<evidence type="ECO:0000256" key="4">
    <source>
        <dbReference type="ARBA" id="ARBA00023180"/>
    </source>
</evidence>
<protein>
    <submittedName>
        <fullName evidence="9">Scavenger receptor cysteine-rich domain-containing group B protein-like</fullName>
    </submittedName>
</protein>
<keyword evidence="3 5" id="KW-1015">Disulfide bond</keyword>
<accession>A0A6P8P919</accession>
<keyword evidence="8" id="KW-1185">Reference proteome</keyword>
<dbReference type="GO" id="GO:0045217">
    <property type="term" value="P:cell-cell junction maintenance"/>
    <property type="evidence" value="ECO:0007669"/>
    <property type="project" value="TreeGrafter"/>
</dbReference>
<dbReference type="PRINTS" id="PR00258">
    <property type="entry name" value="SPERACTRCPTR"/>
</dbReference>
<evidence type="ECO:0000313" key="8">
    <source>
        <dbReference type="Proteomes" id="UP000515159"/>
    </source>
</evidence>
<keyword evidence="2" id="KW-0677">Repeat</keyword>
<organism evidence="8 9">
    <name type="scientific">Geotrypetes seraphini</name>
    <name type="common">Gaboon caecilian</name>
    <name type="synonym">Caecilia seraphini</name>
    <dbReference type="NCBI Taxonomy" id="260995"/>
    <lineage>
        <taxon>Eukaryota</taxon>
        <taxon>Metazoa</taxon>
        <taxon>Chordata</taxon>
        <taxon>Craniata</taxon>
        <taxon>Vertebrata</taxon>
        <taxon>Euteleostomi</taxon>
        <taxon>Amphibia</taxon>
        <taxon>Gymnophiona</taxon>
        <taxon>Geotrypetes</taxon>
    </lineage>
</organism>
<dbReference type="InterPro" id="IPR053243">
    <property type="entry name" value="SJ_maturation_regulator"/>
</dbReference>
<dbReference type="Gene3D" id="3.10.250.10">
    <property type="entry name" value="SRCR-like domain"/>
    <property type="match status" value="2"/>
</dbReference>
<feature type="region of interest" description="Disordered" evidence="6">
    <location>
        <begin position="151"/>
        <end position="172"/>
    </location>
</feature>
<keyword evidence="1" id="KW-0732">Signal</keyword>
<dbReference type="PROSITE" id="PS50287">
    <property type="entry name" value="SRCR_2"/>
    <property type="match status" value="2"/>
</dbReference>
<dbReference type="Pfam" id="PF00530">
    <property type="entry name" value="SRCR"/>
    <property type="match status" value="2"/>
</dbReference>
<dbReference type="SUPFAM" id="SSF56487">
    <property type="entry name" value="SRCR-like"/>
    <property type="match status" value="2"/>
</dbReference>
<dbReference type="FunFam" id="3.10.250.10:FF:000001">
    <property type="entry name" value="Lysyl oxidase 4 isoform X1"/>
    <property type="match status" value="1"/>
</dbReference>
<dbReference type="SMART" id="SM00202">
    <property type="entry name" value="SR"/>
    <property type="match status" value="2"/>
</dbReference>
<reference evidence="9" key="1">
    <citation type="submission" date="2025-08" db="UniProtKB">
        <authorList>
            <consortium name="RefSeq"/>
        </authorList>
    </citation>
    <scope>IDENTIFICATION</scope>
</reference>
<evidence type="ECO:0000256" key="1">
    <source>
        <dbReference type="ARBA" id="ARBA00022729"/>
    </source>
</evidence>
<dbReference type="OrthoDB" id="536948at2759"/>
<dbReference type="AlphaFoldDB" id="A0A6P8P919"/>
<sequence length="273" mass="29884">MSDSAPLPQLGFLFLDKDAKDLSLLENEGITAPHFPHGMKSGSVRLVNGNSSCQGRVEVLYQSLWGTVCDDDWDHTNAQVVCKQVGCGEAIMATSLSYFGYGTGPIFLDNVDCDGTEMDLADCFNLGWGQHNCGHHEDAGVICQGELGHGVTQEGSEESDAPPPPPKDRSLRLVNGSHRCEGRLEIFFLLQWGTVCDDAWDLKDARVVCRQMGCGTALEAWEEAHYGPGNGYIFFDNVKCRGNETSLLQCSHILWNFHNCDHSEDAGVACRPL</sequence>
<dbReference type="GeneID" id="117348859"/>
<keyword evidence="4" id="KW-0325">Glycoprotein</keyword>
<evidence type="ECO:0000259" key="7">
    <source>
        <dbReference type="PROSITE" id="PS50287"/>
    </source>
</evidence>
<feature type="domain" description="SRCR" evidence="7">
    <location>
        <begin position="44"/>
        <end position="144"/>
    </location>
</feature>
<dbReference type="PROSITE" id="PS00420">
    <property type="entry name" value="SRCR_1"/>
    <property type="match status" value="2"/>
</dbReference>
<feature type="disulfide bond" evidence="5">
    <location>
        <begin position="82"/>
        <end position="143"/>
    </location>
</feature>
<dbReference type="InParanoid" id="A0A6P8P919"/>
<evidence type="ECO:0000256" key="3">
    <source>
        <dbReference type="ARBA" id="ARBA00023157"/>
    </source>
</evidence>
<name>A0A6P8P919_GEOSA</name>
<dbReference type="KEGG" id="gsh:117348859"/>
<evidence type="ECO:0000256" key="2">
    <source>
        <dbReference type="ARBA" id="ARBA00022737"/>
    </source>
</evidence>
<feature type="disulfide bond" evidence="5">
    <location>
        <begin position="209"/>
        <end position="270"/>
    </location>
</feature>
<feature type="disulfide bond" evidence="5">
    <location>
        <begin position="69"/>
        <end position="133"/>
    </location>
</feature>
<feature type="disulfide bond" evidence="5">
    <location>
        <begin position="196"/>
        <end position="260"/>
    </location>
</feature>
<proteinExistence type="predicted"/>
<dbReference type="GO" id="GO:0016020">
    <property type="term" value="C:membrane"/>
    <property type="evidence" value="ECO:0007669"/>
    <property type="project" value="InterPro"/>
</dbReference>
<dbReference type="InterPro" id="IPR036772">
    <property type="entry name" value="SRCR-like_dom_sf"/>
</dbReference>